<dbReference type="AlphaFoldDB" id="A0A484IBF4"/>
<evidence type="ECO:0000259" key="8">
    <source>
        <dbReference type="SMART" id="SM01136"/>
    </source>
</evidence>
<evidence type="ECO:0000313" key="9">
    <source>
        <dbReference type="EMBL" id="VFJ15084.1"/>
    </source>
</evidence>
<comment type="function">
    <text evidence="3 5">Could be responsible for synthesis of pseudouridine from uracil-55 in the psi GC loop of transfer RNAs.</text>
</comment>
<dbReference type="GO" id="GO:0160148">
    <property type="term" value="F:tRNA pseudouridine(55) synthase activity"/>
    <property type="evidence" value="ECO:0007669"/>
    <property type="project" value="UniProtKB-EC"/>
</dbReference>
<dbReference type="GO" id="GO:0031118">
    <property type="term" value="P:rRNA pseudouridine synthesis"/>
    <property type="evidence" value="ECO:0007669"/>
    <property type="project" value="TreeGrafter"/>
</dbReference>
<dbReference type="GeneID" id="39421904"/>
<dbReference type="InterPro" id="IPR015947">
    <property type="entry name" value="PUA-like_sf"/>
</dbReference>
<dbReference type="GO" id="GO:0003723">
    <property type="term" value="F:RNA binding"/>
    <property type="evidence" value="ECO:0007669"/>
    <property type="project" value="InterPro"/>
</dbReference>
<dbReference type="Pfam" id="PF08068">
    <property type="entry name" value="DKCLD"/>
    <property type="match status" value="1"/>
</dbReference>
<dbReference type="SMART" id="SM00359">
    <property type="entry name" value="PUA"/>
    <property type="match status" value="1"/>
</dbReference>
<dbReference type="GO" id="GO:0031120">
    <property type="term" value="P:snRNA pseudouridine synthesis"/>
    <property type="evidence" value="ECO:0007669"/>
    <property type="project" value="TreeGrafter"/>
</dbReference>
<dbReference type="EMBL" id="LR216287">
    <property type="protein sequence ID" value="VFJ15084.1"/>
    <property type="molecule type" value="Genomic_DNA"/>
</dbReference>
<accession>A0A484IBF4</accession>
<dbReference type="GO" id="GO:0000495">
    <property type="term" value="P:box H/ACA sno(s)RNA 3'-end processing"/>
    <property type="evidence" value="ECO:0007669"/>
    <property type="project" value="TreeGrafter"/>
</dbReference>
<dbReference type="InterPro" id="IPR002501">
    <property type="entry name" value="PsdUridine_synth_N"/>
</dbReference>
<evidence type="ECO:0000256" key="5">
    <source>
        <dbReference type="HAMAP-Rule" id="MF_01081"/>
    </source>
</evidence>
<dbReference type="CDD" id="cd21148">
    <property type="entry name" value="PUA_Cbf5"/>
    <property type="match status" value="1"/>
</dbReference>
<dbReference type="InterPro" id="IPR004521">
    <property type="entry name" value="Uncharacterised_CHP00451"/>
</dbReference>
<dbReference type="PROSITE" id="PS50890">
    <property type="entry name" value="PUA"/>
    <property type="match status" value="1"/>
</dbReference>
<feature type="domain" description="PUA" evidence="7">
    <location>
        <begin position="244"/>
        <end position="318"/>
    </location>
</feature>
<comment type="catalytic activity">
    <reaction evidence="5">
        <text>uridine(55) in tRNA = pseudouridine(55) in tRNA</text>
        <dbReference type="Rhea" id="RHEA:42532"/>
        <dbReference type="Rhea" id="RHEA-COMP:10101"/>
        <dbReference type="Rhea" id="RHEA-COMP:10102"/>
        <dbReference type="ChEBI" id="CHEBI:65314"/>
        <dbReference type="ChEBI" id="CHEBI:65315"/>
        <dbReference type="EC" id="5.4.99.25"/>
    </reaction>
</comment>
<organism evidence="9 10">
    <name type="scientific">Candidatus Nitrosocosmicus franklandianus</name>
    <dbReference type="NCBI Taxonomy" id="1798806"/>
    <lineage>
        <taxon>Archaea</taxon>
        <taxon>Nitrososphaerota</taxon>
        <taxon>Nitrososphaeria</taxon>
        <taxon>Nitrososphaerales</taxon>
        <taxon>Nitrososphaeraceae</taxon>
        <taxon>Candidatus Nitrosocosmicus</taxon>
    </lineage>
</organism>
<dbReference type="InterPro" id="IPR032819">
    <property type="entry name" value="TruB_C"/>
</dbReference>
<dbReference type="Pfam" id="PF16198">
    <property type="entry name" value="TruB_C_2"/>
    <property type="match status" value="1"/>
</dbReference>
<dbReference type="OrthoDB" id="35866at2157"/>
<dbReference type="Gene3D" id="2.30.130.10">
    <property type="entry name" value="PUA domain"/>
    <property type="match status" value="1"/>
</dbReference>
<evidence type="ECO:0000259" key="7">
    <source>
        <dbReference type="SMART" id="SM00359"/>
    </source>
</evidence>
<dbReference type="PANTHER" id="PTHR23127:SF0">
    <property type="entry name" value="H_ACA RIBONUCLEOPROTEIN COMPLEX SUBUNIT DKC1"/>
    <property type="match status" value="1"/>
</dbReference>
<dbReference type="InterPro" id="IPR012960">
    <property type="entry name" value="Dyskerin-like"/>
</dbReference>
<dbReference type="InterPro" id="IPR026326">
    <property type="entry name" value="TruB_arch"/>
</dbReference>
<evidence type="ECO:0000256" key="1">
    <source>
        <dbReference type="ARBA" id="ARBA00022694"/>
    </source>
</evidence>
<name>A0A484IBF4_9ARCH</name>
<dbReference type="NCBIfam" id="TIGR00451">
    <property type="entry name" value="unchar_dom_2"/>
    <property type="match status" value="1"/>
</dbReference>
<dbReference type="SUPFAM" id="SSF55120">
    <property type="entry name" value="Pseudouridine synthase"/>
    <property type="match status" value="1"/>
</dbReference>
<sequence>MTDYKLTQLENLVQISEAVSNENYGSYPTKRPISELLNYGLILLDKPPGNTSHEIVSYVKKILQLEKAGHSGTLDPGTTGLLPIGLEEGTKIIPVLLLGPKEYIALGRLHSHVPNTKLMEVIQEFTGPIFQKPPQRSSVKRQTRVRNVYELKLDDQFDRLLLLRVLCESGTYIRKLIYDIGEVLGVGASMIELRRTRVCNFSDESDFIRLHDLVDAFQTYKETKNEEKLRRIIHPIEIAMTHLPAVTVRDTAIDALCHGAQLAIPGVVSISKNIKKGDLVGIYSLKGEVVGLGVSLLDYEEFFSNKKGICFQIKRIVMKPNTYPKFWSTTATTTATATIDTETEKEAGSGDDQDSSTATA</sequence>
<dbReference type="SUPFAM" id="SSF88697">
    <property type="entry name" value="PUA domain-like"/>
    <property type="match status" value="1"/>
</dbReference>
<evidence type="ECO:0000256" key="2">
    <source>
        <dbReference type="ARBA" id="ARBA00023235"/>
    </source>
</evidence>
<dbReference type="Pfam" id="PF01472">
    <property type="entry name" value="PUA"/>
    <property type="match status" value="1"/>
</dbReference>
<evidence type="ECO:0000256" key="4">
    <source>
        <dbReference type="ARBA" id="ARBA00060775"/>
    </source>
</evidence>
<keyword evidence="2 5" id="KW-0413">Isomerase</keyword>
<dbReference type="InterPro" id="IPR020103">
    <property type="entry name" value="PsdUridine_synth_cat_dom_sf"/>
</dbReference>
<dbReference type="NCBIfam" id="TIGR00425">
    <property type="entry name" value="CBF5"/>
    <property type="match status" value="1"/>
</dbReference>
<dbReference type="NCBIfam" id="NF003280">
    <property type="entry name" value="PRK04270.1"/>
    <property type="match status" value="1"/>
</dbReference>
<reference evidence="9 10" key="1">
    <citation type="submission" date="2019-02" db="EMBL/GenBank/DDBJ databases">
        <authorList>
            <person name="Lehtovirta-Morley E L."/>
        </authorList>
    </citation>
    <scope>NUCLEOTIDE SEQUENCE [LARGE SCALE GENOMIC DNA]</scope>
    <source>
        <strain evidence="9">NFRAN1</strain>
    </source>
</reference>
<dbReference type="RefSeq" id="WP_134485111.1">
    <property type="nucleotide sequence ID" value="NZ_LR216287.1"/>
</dbReference>
<dbReference type="PANTHER" id="PTHR23127">
    <property type="entry name" value="CENTROMERE/MICROTUBULE BINDING PROTEIN CBF5"/>
    <property type="match status" value="1"/>
</dbReference>
<evidence type="ECO:0000256" key="6">
    <source>
        <dbReference type="SAM" id="MobiDB-lite"/>
    </source>
</evidence>
<dbReference type="SMART" id="SM01136">
    <property type="entry name" value="DKCLD"/>
    <property type="match status" value="1"/>
</dbReference>
<dbReference type="KEGG" id="nfn:NFRAN_2761"/>
<gene>
    <name evidence="5 9" type="primary">truB</name>
    <name evidence="9" type="ORF">NFRAN_2761</name>
</gene>
<dbReference type="InterPro" id="IPR002478">
    <property type="entry name" value="PUA"/>
</dbReference>
<dbReference type="EC" id="5.4.99.25" evidence="5"/>
<dbReference type="Pfam" id="PF01509">
    <property type="entry name" value="TruB_N"/>
    <property type="match status" value="1"/>
</dbReference>
<comment type="similarity">
    <text evidence="4 5">Belongs to the pseudouridine synthase TruB family. Type 2 subfamily.</text>
</comment>
<dbReference type="FunFam" id="3.30.2350.10:FF:000001">
    <property type="entry name" value="H/ACA ribonucleoprotein complex subunit CBF5"/>
    <property type="match status" value="1"/>
</dbReference>
<proteinExistence type="inferred from homology"/>
<keyword evidence="1 5" id="KW-0819">tRNA processing</keyword>
<dbReference type="GO" id="GO:0031119">
    <property type="term" value="P:tRNA pseudouridine synthesis"/>
    <property type="evidence" value="ECO:0007669"/>
    <property type="project" value="UniProtKB-UniRule"/>
</dbReference>
<dbReference type="InterPro" id="IPR036974">
    <property type="entry name" value="PUA_sf"/>
</dbReference>
<dbReference type="InterPro" id="IPR004802">
    <property type="entry name" value="tRNA_PsdUridine_synth_B_fam"/>
</dbReference>
<feature type="active site" description="Nucleophile" evidence="5">
    <location>
        <position position="75"/>
    </location>
</feature>
<keyword evidence="10" id="KW-1185">Reference proteome</keyword>
<dbReference type="Proteomes" id="UP000294299">
    <property type="component" value="Chromosome NFRAN"/>
</dbReference>
<evidence type="ECO:0000256" key="3">
    <source>
        <dbReference type="ARBA" id="ARBA00060072"/>
    </source>
</evidence>
<dbReference type="Gene3D" id="3.30.2350.10">
    <property type="entry name" value="Pseudouridine synthase"/>
    <property type="match status" value="1"/>
</dbReference>
<feature type="domain" description="Dyskerin-like" evidence="8">
    <location>
        <begin position="8"/>
        <end position="56"/>
    </location>
</feature>
<dbReference type="HAMAP" id="MF_01081">
    <property type="entry name" value="TruB_arch"/>
    <property type="match status" value="1"/>
</dbReference>
<evidence type="ECO:0000313" key="10">
    <source>
        <dbReference type="Proteomes" id="UP000294299"/>
    </source>
</evidence>
<protein>
    <recommendedName>
        <fullName evidence="5">Probable tRNA pseudouridine synthase B</fullName>
        <ecNumber evidence="5">5.4.99.25</ecNumber>
    </recommendedName>
    <alternativeName>
        <fullName evidence="5">tRNA pseudouridine(55) synthase</fullName>
        <shortName evidence="5">Psi55 synthase</shortName>
    </alternativeName>
    <alternativeName>
        <fullName evidence="5">tRNA pseudouridylate synthase</fullName>
    </alternativeName>
    <alternativeName>
        <fullName evidence="5">tRNA-uridine isomerase</fullName>
    </alternativeName>
</protein>
<dbReference type="GO" id="GO:1990481">
    <property type="term" value="P:mRNA pseudouridine synthesis"/>
    <property type="evidence" value="ECO:0007669"/>
    <property type="project" value="TreeGrafter"/>
</dbReference>
<feature type="region of interest" description="Disordered" evidence="6">
    <location>
        <begin position="337"/>
        <end position="360"/>
    </location>
</feature>